<dbReference type="SUPFAM" id="SSF58104">
    <property type="entry name" value="Methyl-accepting chemotaxis protein (MCP) signaling domain"/>
    <property type="match status" value="1"/>
</dbReference>
<keyword evidence="3" id="KW-1185">Reference proteome</keyword>
<dbReference type="AlphaFoldDB" id="A0A4Z2HQF3"/>
<protein>
    <submittedName>
        <fullName evidence="2">Uncharacterized protein</fullName>
    </submittedName>
</protein>
<feature type="compositionally biased region" description="Gly residues" evidence="1">
    <location>
        <begin position="71"/>
        <end position="83"/>
    </location>
</feature>
<dbReference type="Proteomes" id="UP000314294">
    <property type="component" value="Unassembled WGS sequence"/>
</dbReference>
<name>A0A4Z2HQF3_9TELE</name>
<feature type="region of interest" description="Disordered" evidence="1">
    <location>
        <begin position="65"/>
        <end position="84"/>
    </location>
</feature>
<organism evidence="2 3">
    <name type="scientific">Liparis tanakae</name>
    <name type="common">Tanaka's snailfish</name>
    <dbReference type="NCBI Taxonomy" id="230148"/>
    <lineage>
        <taxon>Eukaryota</taxon>
        <taxon>Metazoa</taxon>
        <taxon>Chordata</taxon>
        <taxon>Craniata</taxon>
        <taxon>Vertebrata</taxon>
        <taxon>Euteleostomi</taxon>
        <taxon>Actinopterygii</taxon>
        <taxon>Neopterygii</taxon>
        <taxon>Teleostei</taxon>
        <taxon>Neoteleostei</taxon>
        <taxon>Acanthomorphata</taxon>
        <taxon>Eupercaria</taxon>
        <taxon>Perciformes</taxon>
        <taxon>Cottioidei</taxon>
        <taxon>Cottales</taxon>
        <taxon>Liparidae</taxon>
        <taxon>Liparis</taxon>
    </lineage>
</organism>
<evidence type="ECO:0000313" key="3">
    <source>
        <dbReference type="Proteomes" id="UP000314294"/>
    </source>
</evidence>
<comment type="caution">
    <text evidence="2">The sequence shown here is derived from an EMBL/GenBank/DDBJ whole genome shotgun (WGS) entry which is preliminary data.</text>
</comment>
<feature type="compositionally biased region" description="Acidic residues" evidence="1">
    <location>
        <begin position="1"/>
        <end position="11"/>
    </location>
</feature>
<dbReference type="OrthoDB" id="8447676at2759"/>
<gene>
    <name evidence="2" type="ORF">EYF80_021965</name>
</gene>
<dbReference type="EMBL" id="SRLO01000198">
    <property type="protein sequence ID" value="TNN67811.1"/>
    <property type="molecule type" value="Genomic_DNA"/>
</dbReference>
<feature type="region of interest" description="Disordered" evidence="1">
    <location>
        <begin position="1"/>
        <end position="22"/>
    </location>
</feature>
<sequence length="346" mass="40000">MPPREEDEEEESPSRGISKEIPRQEELREDMLKWQQWLRLLLQNCCTSWRLYRLSAKDMVSLRQISAPPGEGSGTQGRDGGVGPTFQSDGLWAVDVQQGGQSTAVRVVLQQVLHQGERRRAPLLGRIPPVESLKPWQQHKDTTSSLCEGSAEEYLLMQVMTLSTLTISTVYAIIRVSMSARNQQLIRTQESGLLLVLDDCQAKQSVPKGSVGEAEEKSETNMEVKLDKDTQLLCTLLMDRSGTVRQLDTWIRQLDTWIRQLDTWIRQLDTWSQQLDTWSQQLDTWIQQLDTWSQQLDTWIQELDTWIQQLDTWIQELDTWIRQLDTCSLTLKHTTIQPVTSTFYRQ</sequence>
<proteinExistence type="predicted"/>
<accession>A0A4Z2HQF3</accession>
<evidence type="ECO:0000313" key="2">
    <source>
        <dbReference type="EMBL" id="TNN67811.1"/>
    </source>
</evidence>
<evidence type="ECO:0000256" key="1">
    <source>
        <dbReference type="SAM" id="MobiDB-lite"/>
    </source>
</evidence>
<reference evidence="2 3" key="1">
    <citation type="submission" date="2019-03" db="EMBL/GenBank/DDBJ databases">
        <title>First draft genome of Liparis tanakae, snailfish: a comprehensive survey of snailfish specific genes.</title>
        <authorList>
            <person name="Kim W."/>
            <person name="Song I."/>
            <person name="Jeong J.-H."/>
            <person name="Kim D."/>
            <person name="Kim S."/>
            <person name="Ryu S."/>
            <person name="Song J.Y."/>
            <person name="Lee S.K."/>
        </authorList>
    </citation>
    <scope>NUCLEOTIDE SEQUENCE [LARGE SCALE GENOMIC DNA]</scope>
    <source>
        <tissue evidence="2">Muscle</tissue>
    </source>
</reference>